<name>M1DEI1_SOLTU</name>
<proteinExistence type="predicted"/>
<keyword evidence="2" id="KW-1185">Reference proteome</keyword>
<dbReference type="Proteomes" id="UP000011115">
    <property type="component" value="Unassembled WGS sequence"/>
</dbReference>
<dbReference type="PaxDb" id="4113-PGSC0003DMT400087764"/>
<dbReference type="Gramene" id="PGSC0003DMT400087764">
    <property type="protein sequence ID" value="PGSC0003DMT400087764"/>
    <property type="gene ID" value="PGSC0003DMG400037335"/>
</dbReference>
<dbReference type="HOGENOM" id="CLU_1920806_0_0_1"/>
<protein>
    <submittedName>
        <fullName evidence="1">Uncharacterized protein</fullName>
    </submittedName>
</protein>
<organism evidence="1 2">
    <name type="scientific">Solanum tuberosum</name>
    <name type="common">Potato</name>
    <dbReference type="NCBI Taxonomy" id="4113"/>
    <lineage>
        <taxon>Eukaryota</taxon>
        <taxon>Viridiplantae</taxon>
        <taxon>Streptophyta</taxon>
        <taxon>Embryophyta</taxon>
        <taxon>Tracheophyta</taxon>
        <taxon>Spermatophyta</taxon>
        <taxon>Magnoliopsida</taxon>
        <taxon>eudicotyledons</taxon>
        <taxon>Gunneridae</taxon>
        <taxon>Pentapetalae</taxon>
        <taxon>asterids</taxon>
        <taxon>lamiids</taxon>
        <taxon>Solanales</taxon>
        <taxon>Solanaceae</taxon>
        <taxon>Solanoideae</taxon>
        <taxon>Solaneae</taxon>
        <taxon>Solanum</taxon>
    </lineage>
</organism>
<dbReference type="InParanoid" id="M1DEI1"/>
<dbReference type="AlphaFoldDB" id="M1DEI1"/>
<dbReference type="EnsemblPlants" id="PGSC0003DMT400087764">
    <property type="protein sequence ID" value="PGSC0003DMT400087764"/>
    <property type="gene ID" value="PGSC0003DMG400037335"/>
</dbReference>
<reference evidence="2" key="1">
    <citation type="journal article" date="2011" name="Nature">
        <title>Genome sequence and analysis of the tuber crop potato.</title>
        <authorList>
            <consortium name="The Potato Genome Sequencing Consortium"/>
        </authorList>
    </citation>
    <scope>NUCLEOTIDE SEQUENCE [LARGE SCALE GENOMIC DNA]</scope>
    <source>
        <strain evidence="2">cv. DM1-3 516 R44</strain>
    </source>
</reference>
<reference evidence="1" key="2">
    <citation type="submission" date="2015-06" db="UniProtKB">
        <authorList>
            <consortium name="EnsemblPlants"/>
        </authorList>
    </citation>
    <scope>IDENTIFICATION</scope>
    <source>
        <strain evidence="1">DM1-3 516 R44</strain>
    </source>
</reference>
<evidence type="ECO:0000313" key="2">
    <source>
        <dbReference type="Proteomes" id="UP000011115"/>
    </source>
</evidence>
<evidence type="ECO:0000313" key="1">
    <source>
        <dbReference type="EnsemblPlants" id="PGSC0003DMT400087764"/>
    </source>
</evidence>
<accession>M1DEI1</accession>
<sequence length="132" mass="15634">MESKGKAIESHSYDIYKKLCGKIKWNLVVRICKHYVSKQQSRQTPAKVESYGTIYNLRCINSARRSAESCPVTFLHLQKVCQEETSWKERRRNKKAFTLNMQVRNVFLQAEQEKAACARPQEQLQWRRQPEK</sequence>